<dbReference type="Proteomes" id="UP000516072">
    <property type="component" value="Chromosome"/>
</dbReference>
<dbReference type="Gene3D" id="2.40.10.10">
    <property type="entry name" value="Trypsin-like serine proteases"/>
    <property type="match status" value="2"/>
</dbReference>
<accession>A0A7G1QAL5</accession>
<dbReference type="GO" id="GO:0004252">
    <property type="term" value="F:serine-type endopeptidase activity"/>
    <property type="evidence" value="ECO:0007669"/>
    <property type="project" value="InterPro"/>
</dbReference>
<dbReference type="EMBL" id="LR778175">
    <property type="protein sequence ID" value="CAB1276747.1"/>
    <property type="molecule type" value="Genomic_DNA"/>
</dbReference>
<dbReference type="PANTHER" id="PTHR43019:SF23">
    <property type="entry name" value="PROTEASE DO-LIKE 5, CHLOROPLASTIC"/>
    <property type="match status" value="1"/>
</dbReference>
<dbReference type="RefSeq" id="WP_197744017.1">
    <property type="nucleotide sequence ID" value="NZ_LR778175.1"/>
</dbReference>
<dbReference type="SUPFAM" id="SSF50494">
    <property type="entry name" value="Trypsin-like serine proteases"/>
    <property type="match status" value="1"/>
</dbReference>
<proteinExistence type="predicted"/>
<dbReference type="GO" id="GO:0006508">
    <property type="term" value="P:proteolysis"/>
    <property type="evidence" value="ECO:0007669"/>
    <property type="project" value="InterPro"/>
</dbReference>
<keyword evidence="1" id="KW-0732">Signal</keyword>
<dbReference type="PRINTS" id="PR00834">
    <property type="entry name" value="PROTEASES2C"/>
</dbReference>
<gene>
    <name evidence="2" type="ORF">NSCAC_1326</name>
</gene>
<feature type="signal peptide" evidence="1">
    <location>
        <begin position="1"/>
        <end position="25"/>
    </location>
</feature>
<reference evidence="2 3" key="1">
    <citation type="submission" date="2020-03" db="EMBL/GenBank/DDBJ databases">
        <authorList>
            <person name="Picone N."/>
        </authorList>
    </citation>
    <scope>NUCLEOTIDE SEQUENCE [LARGE SCALE GENOMIC DNA]</scope>
    <source>
        <strain evidence="2">NSCAC1</strain>
    </source>
</reference>
<dbReference type="InterPro" id="IPR009003">
    <property type="entry name" value="Peptidase_S1_PA"/>
</dbReference>
<name>A0A7G1QAL5_9GAMM</name>
<dbReference type="Pfam" id="PF13365">
    <property type="entry name" value="Trypsin_2"/>
    <property type="match status" value="1"/>
</dbReference>
<dbReference type="InterPro" id="IPR001940">
    <property type="entry name" value="Peptidase_S1C"/>
</dbReference>
<dbReference type="PANTHER" id="PTHR43019">
    <property type="entry name" value="SERINE ENDOPROTEASE DEGS"/>
    <property type="match status" value="1"/>
</dbReference>
<sequence>MYFSTLNPLSRSLFFYLIFSSAAIAANLSETITHVKASVVGIGTYSSIRGIQASYSGTGFVVADGLHVVTNAHVLPEKIDTERNEYIGVFVGINPKLYQAKIVSVDSIHDLALLKINGPTLPHFSLGSMQKVKEGMHIAFTGFPIGPVLGLYPVTHRGIISAIVPIATAGRSTRDLNPQRIQQLNHKPFMVFQLDATAYPGNSGSPLYDPSTGKVLGVINMVFVKGSRENVLKDPSGITYAIPVEHVYALLKDSGLSPF</sequence>
<feature type="chain" id="PRO_5028884365" evidence="1">
    <location>
        <begin position="26"/>
        <end position="259"/>
    </location>
</feature>
<evidence type="ECO:0000256" key="1">
    <source>
        <dbReference type="SAM" id="SignalP"/>
    </source>
</evidence>
<dbReference type="KEGG" id="ntg:NSCAC_1326"/>
<keyword evidence="3" id="KW-1185">Reference proteome</keyword>
<protein>
    <submittedName>
        <fullName evidence="2">Putative Trypsin</fullName>
    </submittedName>
</protein>
<evidence type="ECO:0000313" key="2">
    <source>
        <dbReference type="EMBL" id="CAB1276747.1"/>
    </source>
</evidence>
<organism evidence="2 3">
    <name type="scientific">Candidatus Nitrosacidococcus tergens</name>
    <dbReference type="NCBI Taxonomy" id="553981"/>
    <lineage>
        <taxon>Bacteria</taxon>
        <taxon>Pseudomonadati</taxon>
        <taxon>Pseudomonadota</taxon>
        <taxon>Gammaproteobacteria</taxon>
        <taxon>Chromatiales</taxon>
        <taxon>Chromatiaceae</taxon>
        <taxon>Candidatus Nitrosacidococcus</taxon>
    </lineage>
</organism>
<dbReference type="InterPro" id="IPR043504">
    <property type="entry name" value="Peptidase_S1_PA_chymotrypsin"/>
</dbReference>
<dbReference type="AlphaFoldDB" id="A0A7G1QAL5"/>
<evidence type="ECO:0000313" key="3">
    <source>
        <dbReference type="Proteomes" id="UP000516072"/>
    </source>
</evidence>